<dbReference type="SMART" id="SM00020">
    <property type="entry name" value="Tryp_SPc"/>
    <property type="match status" value="1"/>
</dbReference>
<comment type="caution">
    <text evidence="5">The sequence shown here is derived from an EMBL/GenBank/DDBJ whole genome shotgun (WGS) entry which is preliminary data.</text>
</comment>
<feature type="signal peptide" evidence="3">
    <location>
        <begin position="1"/>
        <end position="21"/>
    </location>
</feature>
<dbReference type="PROSITE" id="PS00135">
    <property type="entry name" value="TRYPSIN_SER"/>
    <property type="match status" value="1"/>
</dbReference>
<evidence type="ECO:0000259" key="4">
    <source>
        <dbReference type="PROSITE" id="PS50240"/>
    </source>
</evidence>
<organism evidence="5 6">
    <name type="scientific">Embleya hyalina</name>
    <dbReference type="NCBI Taxonomy" id="516124"/>
    <lineage>
        <taxon>Bacteria</taxon>
        <taxon>Bacillati</taxon>
        <taxon>Actinomycetota</taxon>
        <taxon>Actinomycetes</taxon>
        <taxon>Kitasatosporales</taxon>
        <taxon>Streptomycetaceae</taxon>
        <taxon>Embleya</taxon>
    </lineage>
</organism>
<dbReference type="EMBL" id="BIFH01000042">
    <property type="protein sequence ID" value="GCE00737.1"/>
    <property type="molecule type" value="Genomic_DNA"/>
</dbReference>
<reference evidence="5 6" key="1">
    <citation type="submission" date="2018-12" db="EMBL/GenBank/DDBJ databases">
        <title>Draft genome sequence of Embleya hyalina NBRC 13850T.</title>
        <authorList>
            <person name="Komaki H."/>
            <person name="Hosoyama A."/>
            <person name="Kimura A."/>
            <person name="Ichikawa N."/>
            <person name="Tamura T."/>
        </authorList>
    </citation>
    <scope>NUCLEOTIDE SEQUENCE [LARGE SCALE GENOMIC DNA]</scope>
    <source>
        <strain evidence="5 6">NBRC 13850</strain>
    </source>
</reference>
<sequence length="264" mass="27715">MAGTAATALLATALGTSPARAINGGEEVTKPYSFMASMQSKKDSGQICGGSLIAPTWVLTARHCVFDRDGKPIDTQDKQVRVGSLDRTGGGEVRGIAQVVSAPDGAGDADGLGTDLALLKLDAPVEATPVDLPEKRPGVGTRVRILGWGDHELPQKPGDPFPDPPTMLRRLDSSVVTSRRCDGPDGKYIADKEFCVATTPVGESARAGDSGGPVLVKGRCGWTLGGVVSRVGWFFDGRERPDGIDVSVADHLDWIRSTLSGPRR</sequence>
<dbReference type="Pfam" id="PF00089">
    <property type="entry name" value="Trypsin"/>
    <property type="match status" value="1"/>
</dbReference>
<dbReference type="InterPro" id="IPR001254">
    <property type="entry name" value="Trypsin_dom"/>
</dbReference>
<dbReference type="AlphaFoldDB" id="A0A401Z1L4"/>
<dbReference type="SUPFAM" id="SSF50494">
    <property type="entry name" value="Trypsin-like serine proteases"/>
    <property type="match status" value="1"/>
</dbReference>
<dbReference type="Gene3D" id="2.40.10.10">
    <property type="entry name" value="Trypsin-like serine proteases"/>
    <property type="match status" value="1"/>
</dbReference>
<dbReference type="Proteomes" id="UP000286931">
    <property type="component" value="Unassembled WGS sequence"/>
</dbReference>
<dbReference type="PANTHER" id="PTHR24276:SF98">
    <property type="entry name" value="FI18310P1-RELATED"/>
    <property type="match status" value="1"/>
</dbReference>
<keyword evidence="3" id="KW-0732">Signal</keyword>
<dbReference type="InterPro" id="IPR009003">
    <property type="entry name" value="Peptidase_S1_PA"/>
</dbReference>
<feature type="chain" id="PRO_5019530440" evidence="3">
    <location>
        <begin position="22"/>
        <end position="264"/>
    </location>
</feature>
<keyword evidence="2" id="KW-1015">Disulfide bond</keyword>
<dbReference type="CDD" id="cd00190">
    <property type="entry name" value="Tryp_SPc"/>
    <property type="match status" value="1"/>
</dbReference>
<name>A0A401Z1L4_9ACTN</name>
<dbReference type="GO" id="GO:0006508">
    <property type="term" value="P:proteolysis"/>
    <property type="evidence" value="ECO:0007669"/>
    <property type="project" value="UniProtKB-KW"/>
</dbReference>
<keyword evidence="5" id="KW-0378">Hydrolase</keyword>
<protein>
    <submittedName>
        <fullName evidence="5">Serine protease</fullName>
    </submittedName>
</protein>
<dbReference type="PRINTS" id="PR00722">
    <property type="entry name" value="CHYMOTRYPSIN"/>
</dbReference>
<evidence type="ECO:0000256" key="3">
    <source>
        <dbReference type="SAM" id="SignalP"/>
    </source>
</evidence>
<dbReference type="GO" id="GO:0004252">
    <property type="term" value="F:serine-type endopeptidase activity"/>
    <property type="evidence" value="ECO:0007669"/>
    <property type="project" value="InterPro"/>
</dbReference>
<accession>A0A401Z1L4</accession>
<feature type="domain" description="Peptidase S1" evidence="4">
    <location>
        <begin position="22"/>
        <end position="260"/>
    </location>
</feature>
<keyword evidence="5" id="KW-0645">Protease</keyword>
<dbReference type="InterPro" id="IPR050430">
    <property type="entry name" value="Peptidase_S1"/>
</dbReference>
<dbReference type="InterPro" id="IPR001314">
    <property type="entry name" value="Peptidase_S1A"/>
</dbReference>
<evidence type="ECO:0000256" key="2">
    <source>
        <dbReference type="ARBA" id="ARBA00023157"/>
    </source>
</evidence>
<dbReference type="InterPro" id="IPR033116">
    <property type="entry name" value="TRYPSIN_SER"/>
</dbReference>
<comment type="similarity">
    <text evidence="1">Belongs to the peptidase S1 family.</text>
</comment>
<dbReference type="PANTHER" id="PTHR24276">
    <property type="entry name" value="POLYSERASE-RELATED"/>
    <property type="match status" value="1"/>
</dbReference>
<dbReference type="InterPro" id="IPR043504">
    <property type="entry name" value="Peptidase_S1_PA_chymotrypsin"/>
</dbReference>
<proteinExistence type="inferred from homology"/>
<evidence type="ECO:0000313" key="6">
    <source>
        <dbReference type="Proteomes" id="UP000286931"/>
    </source>
</evidence>
<evidence type="ECO:0000256" key="1">
    <source>
        <dbReference type="ARBA" id="ARBA00007664"/>
    </source>
</evidence>
<gene>
    <name evidence="5" type="ORF">EHYA_08463</name>
</gene>
<dbReference type="PROSITE" id="PS50240">
    <property type="entry name" value="TRYPSIN_DOM"/>
    <property type="match status" value="1"/>
</dbReference>
<keyword evidence="6" id="KW-1185">Reference proteome</keyword>
<evidence type="ECO:0000313" key="5">
    <source>
        <dbReference type="EMBL" id="GCE00737.1"/>
    </source>
</evidence>